<dbReference type="Proteomes" id="UP000054783">
    <property type="component" value="Unassembled WGS sequence"/>
</dbReference>
<evidence type="ECO:0000313" key="1">
    <source>
        <dbReference type="EMBL" id="KRX90153.1"/>
    </source>
</evidence>
<accession>A0A0V0XQR8</accession>
<protein>
    <submittedName>
        <fullName evidence="1">Uncharacterized protein</fullName>
    </submittedName>
</protein>
<organism evidence="1 2">
    <name type="scientific">Trichinella patagoniensis</name>
    <dbReference type="NCBI Taxonomy" id="990121"/>
    <lineage>
        <taxon>Eukaryota</taxon>
        <taxon>Metazoa</taxon>
        <taxon>Ecdysozoa</taxon>
        <taxon>Nematoda</taxon>
        <taxon>Enoplea</taxon>
        <taxon>Dorylaimia</taxon>
        <taxon>Trichinellida</taxon>
        <taxon>Trichinellidae</taxon>
        <taxon>Trichinella</taxon>
    </lineage>
</organism>
<dbReference type="AlphaFoldDB" id="A0A0V0XQR8"/>
<dbReference type="EMBL" id="JYDQ01004703">
    <property type="protein sequence ID" value="KRX90153.1"/>
    <property type="molecule type" value="Genomic_DNA"/>
</dbReference>
<proteinExistence type="predicted"/>
<sequence>MFQTSGIDESKEMQNRLLHFHTIPSSGFVTICSSGSD</sequence>
<comment type="caution">
    <text evidence="1">The sequence shown here is derived from an EMBL/GenBank/DDBJ whole genome shotgun (WGS) entry which is preliminary data.</text>
</comment>
<evidence type="ECO:0000313" key="2">
    <source>
        <dbReference type="Proteomes" id="UP000054783"/>
    </source>
</evidence>
<keyword evidence="2" id="KW-1185">Reference proteome</keyword>
<gene>
    <name evidence="1" type="ORF">T12_5978</name>
</gene>
<name>A0A0V0XQR8_9BILA</name>
<reference evidence="1 2" key="1">
    <citation type="submission" date="2015-01" db="EMBL/GenBank/DDBJ databases">
        <title>Evolution of Trichinella species and genotypes.</title>
        <authorList>
            <person name="Korhonen P.K."/>
            <person name="Edoardo P."/>
            <person name="Giuseppe L.R."/>
            <person name="Gasser R.B."/>
        </authorList>
    </citation>
    <scope>NUCLEOTIDE SEQUENCE [LARGE SCALE GENOMIC DNA]</scope>
    <source>
        <strain evidence="1">ISS2496</strain>
    </source>
</reference>